<evidence type="ECO:0000313" key="2">
    <source>
        <dbReference type="Proteomes" id="UP000278542"/>
    </source>
</evidence>
<keyword evidence="2" id="KW-1185">Reference proteome</keyword>
<sequence length="30" mass="3199">MAADHDYGTQVIEINHGSKLSASNTQTVIP</sequence>
<reference evidence="1 2" key="1">
    <citation type="submission" date="2018-10" db="EMBL/GenBank/DDBJ databases">
        <title>Genomic Encyclopedia of Type Strains, Phase IV (KMG-IV): sequencing the most valuable type-strain genomes for metagenomic binning, comparative biology and taxonomic classification.</title>
        <authorList>
            <person name="Goeker M."/>
        </authorList>
    </citation>
    <scope>NUCLEOTIDE SEQUENCE [LARGE SCALE GENOMIC DNA]</scope>
    <source>
        <strain evidence="1 2">DSM 22228</strain>
    </source>
</reference>
<comment type="caution">
    <text evidence="1">The sequence shown here is derived from an EMBL/GenBank/DDBJ whole genome shotgun (WGS) entry which is preliminary data.</text>
</comment>
<protein>
    <submittedName>
        <fullName evidence="1">Uncharacterized protein</fullName>
    </submittedName>
</protein>
<name>A0A495RHS9_9GAMM</name>
<dbReference type="Proteomes" id="UP000278542">
    <property type="component" value="Unassembled WGS sequence"/>
</dbReference>
<accession>A0A495RHS9</accession>
<organism evidence="1 2">
    <name type="scientific">Orbus hercynius</name>
    <dbReference type="NCBI Taxonomy" id="593135"/>
    <lineage>
        <taxon>Bacteria</taxon>
        <taxon>Pseudomonadati</taxon>
        <taxon>Pseudomonadota</taxon>
        <taxon>Gammaproteobacteria</taxon>
        <taxon>Orbales</taxon>
        <taxon>Orbaceae</taxon>
        <taxon>Orbus</taxon>
    </lineage>
</organism>
<gene>
    <name evidence="1" type="ORF">DES39_0288</name>
</gene>
<evidence type="ECO:0000313" key="1">
    <source>
        <dbReference type="EMBL" id="RKS87077.1"/>
    </source>
</evidence>
<dbReference type="EMBL" id="RBWY01000001">
    <property type="protein sequence ID" value="RKS87077.1"/>
    <property type="molecule type" value="Genomic_DNA"/>
</dbReference>
<dbReference type="AlphaFoldDB" id="A0A495RHS9"/>
<proteinExistence type="predicted"/>